<evidence type="ECO:0000313" key="5">
    <source>
        <dbReference type="Proteomes" id="UP000321726"/>
    </source>
</evidence>
<sequence length="111" mass="12079">MAGMNATTGKELDGLEHIRQSVSDILTTPIGSRVMRRDYGSLLPELIDAPLNGTTLLQAYAATVMAIIRWEPRIRVTAVRQQVSTEQHGAVTLEIEGQTLVGDPVTLEIPL</sequence>
<dbReference type="Gene3D" id="3.10.450.40">
    <property type="match status" value="1"/>
</dbReference>
<evidence type="ECO:0000313" key="2">
    <source>
        <dbReference type="EMBL" id="GEN25397.1"/>
    </source>
</evidence>
<evidence type="ECO:0000259" key="1">
    <source>
        <dbReference type="Pfam" id="PF04965"/>
    </source>
</evidence>
<reference evidence="2 5" key="2">
    <citation type="submission" date="2019-07" db="EMBL/GenBank/DDBJ databases">
        <title>Whole genome shotgun sequence of Halomonas cupida NBRC 102219.</title>
        <authorList>
            <person name="Hosoyama A."/>
            <person name="Uohara A."/>
            <person name="Ohji S."/>
            <person name="Ichikawa N."/>
        </authorList>
    </citation>
    <scope>NUCLEOTIDE SEQUENCE [LARGE SCALE GENOMIC DNA]</scope>
    <source>
        <strain evidence="2 5">NBRC 102219</strain>
    </source>
</reference>
<keyword evidence="5" id="KW-1185">Reference proteome</keyword>
<evidence type="ECO:0000313" key="3">
    <source>
        <dbReference type="EMBL" id="SHM64579.1"/>
    </source>
</evidence>
<dbReference type="STRING" id="44933.SAMN05660971_03508"/>
<proteinExistence type="predicted"/>
<dbReference type="EMBL" id="FRCA01000010">
    <property type="protein sequence ID" value="SHM64579.1"/>
    <property type="molecule type" value="Genomic_DNA"/>
</dbReference>
<dbReference type="Pfam" id="PF04965">
    <property type="entry name" value="GPW_gp25"/>
    <property type="match status" value="1"/>
</dbReference>
<dbReference type="RefSeq" id="WP_073436507.1">
    <property type="nucleotide sequence ID" value="NZ_BJXU01000144.1"/>
</dbReference>
<dbReference type="Proteomes" id="UP000321726">
    <property type="component" value="Unassembled WGS sequence"/>
</dbReference>
<reference evidence="3 4" key="1">
    <citation type="submission" date="2016-11" db="EMBL/GenBank/DDBJ databases">
        <authorList>
            <person name="Jaros S."/>
            <person name="Januszkiewicz K."/>
            <person name="Wedrychowicz H."/>
        </authorList>
    </citation>
    <scope>NUCLEOTIDE SEQUENCE [LARGE SCALE GENOMIC DNA]</scope>
    <source>
        <strain evidence="3 4">DSM 4740</strain>
    </source>
</reference>
<dbReference type="EMBL" id="BJXU01000144">
    <property type="protein sequence ID" value="GEN25397.1"/>
    <property type="molecule type" value="Genomic_DNA"/>
</dbReference>
<name>A0A1M7KGX9_9GAMM</name>
<protein>
    <submittedName>
        <fullName evidence="2">Baseplate assembly protein</fullName>
    </submittedName>
</protein>
<organism evidence="3 4">
    <name type="scientific">Halomonas cupida</name>
    <dbReference type="NCBI Taxonomy" id="44933"/>
    <lineage>
        <taxon>Bacteria</taxon>
        <taxon>Pseudomonadati</taxon>
        <taxon>Pseudomonadota</taxon>
        <taxon>Gammaproteobacteria</taxon>
        <taxon>Oceanospirillales</taxon>
        <taxon>Halomonadaceae</taxon>
        <taxon>Halomonas</taxon>
    </lineage>
</organism>
<dbReference type="OrthoDB" id="9802846at2"/>
<dbReference type="AlphaFoldDB" id="A0A1M7KGX9"/>
<gene>
    <name evidence="2" type="primary">W</name>
    <name evidence="2" type="ORF">HCU01_33460</name>
    <name evidence="3" type="ORF">SAMN05660971_03508</name>
</gene>
<evidence type="ECO:0000313" key="4">
    <source>
        <dbReference type="Proteomes" id="UP000184123"/>
    </source>
</evidence>
<accession>A0A1M7KGX9</accession>
<dbReference type="InterPro" id="IPR007048">
    <property type="entry name" value="IraD/Gp25-like"/>
</dbReference>
<dbReference type="Proteomes" id="UP000184123">
    <property type="component" value="Unassembled WGS sequence"/>
</dbReference>
<feature type="domain" description="IraD/Gp25-like" evidence="1">
    <location>
        <begin position="14"/>
        <end position="98"/>
    </location>
</feature>
<dbReference type="SUPFAM" id="SSF160719">
    <property type="entry name" value="gpW/gp25-like"/>
    <property type="match status" value="1"/>
</dbReference>